<dbReference type="PANTHER" id="PTHR15319">
    <property type="entry name" value="TATA BOX-BINDING PROTEIN ASSOCIATED FACTOR RNA POLYMERASE I SUBUNIT C"/>
    <property type="match status" value="1"/>
</dbReference>
<accession>A0A7I5E702</accession>
<dbReference type="Proteomes" id="UP000025227">
    <property type="component" value="Unplaced"/>
</dbReference>
<dbReference type="GO" id="GO:0001650">
    <property type="term" value="C:fibrillar center"/>
    <property type="evidence" value="ECO:0007669"/>
    <property type="project" value="TreeGrafter"/>
</dbReference>
<dbReference type="OrthoDB" id="24893at2759"/>
<dbReference type="WBParaSite" id="HCON_00038725-00001">
    <property type="protein sequence ID" value="HCON_00038725-00001"/>
    <property type="gene ID" value="HCON_00038725"/>
</dbReference>
<dbReference type="GO" id="GO:0001164">
    <property type="term" value="F:RNA polymerase I core promoter sequence-specific DNA binding"/>
    <property type="evidence" value="ECO:0007669"/>
    <property type="project" value="TreeGrafter"/>
</dbReference>
<evidence type="ECO:0000313" key="2">
    <source>
        <dbReference type="WBParaSite" id="HCON_00038725-00001"/>
    </source>
</evidence>
<sequence length="560" mass="63812">MSALYCEPKLRDFGLADAGWRGFGGILTDPRSGEDIPQYNLAARWKRPVAPVIAGYIEPILPRKPQKTVPRRPPGSFRCDMDSNMLRYVNLLAASQRSEREITLWRVVEGSSQQLIEEFKVEAQHGLLRCKGKVKRELNMNDSILELRHSQMNRRDVWARCKRYLSVVNLKSGDEMRVFRSAVRCFEENALLPGDVTLCDMGGMVWSGPIGSPLSRTKSSCNEVKLISHSDHPRVVFASSNYEVRTFDLRLDNSTSSITLFEVPEFDKKGPMDHVDYVPKEPVKRPLIYHSRVIPERPHDFLVVTSHSAYLCDDRFPKAAVLTLPHTIPYGSHVMMVTPPVVDPLATGRLVSAYFLDHLLTDISVLHLYSHECEVWSSVMPIHSLGNCSDYEKVVMPSPVFHRVHLPREPVMGMAIVQGYQDERGRPAEFLLRTLADGSVWFQTMRYGKVESSEEKDLWAASKRRLERSLPLMVKEDEYVQRLPGSLNQPVSSLCTVIDIEVDDEDTPEPKRCSVEPMAKELYKDCKPLELLKPSHPDAVIPSIVNKVWEESMEKSRIFR</sequence>
<dbReference type="PANTHER" id="PTHR15319:SF1">
    <property type="entry name" value="TATA BOX-BINDING PROTEIN-ASSOCIATED FACTOR RNA POLYMERASE I SUBUNIT C"/>
    <property type="match status" value="1"/>
</dbReference>
<reference evidence="2" key="1">
    <citation type="submission" date="2020-12" db="UniProtKB">
        <authorList>
            <consortium name="WormBaseParasite"/>
        </authorList>
    </citation>
    <scope>IDENTIFICATION</scope>
    <source>
        <strain evidence="2">MHco3</strain>
    </source>
</reference>
<dbReference type="AlphaFoldDB" id="A0A7I5E702"/>
<organism evidence="1 2">
    <name type="scientific">Haemonchus contortus</name>
    <name type="common">Barber pole worm</name>
    <dbReference type="NCBI Taxonomy" id="6289"/>
    <lineage>
        <taxon>Eukaryota</taxon>
        <taxon>Metazoa</taxon>
        <taxon>Ecdysozoa</taxon>
        <taxon>Nematoda</taxon>
        <taxon>Chromadorea</taxon>
        <taxon>Rhabditida</taxon>
        <taxon>Rhabditina</taxon>
        <taxon>Rhabditomorpha</taxon>
        <taxon>Strongyloidea</taxon>
        <taxon>Trichostrongylidae</taxon>
        <taxon>Haemonchus</taxon>
    </lineage>
</organism>
<protein>
    <submittedName>
        <fullName evidence="2">Anaphase-promoting complex subunit 1</fullName>
    </submittedName>
</protein>
<dbReference type="OMA" id="ACKELWR"/>
<name>A0A7I5E702_HAECO</name>
<evidence type="ECO:0000313" key="1">
    <source>
        <dbReference type="Proteomes" id="UP000025227"/>
    </source>
</evidence>
<proteinExistence type="predicted"/>
<keyword evidence="1" id="KW-1185">Reference proteome</keyword>
<dbReference type="InterPro" id="IPR038801">
    <property type="entry name" value="TAF1C"/>
</dbReference>